<protein>
    <submittedName>
        <fullName evidence="1">Uncharacterized protein</fullName>
    </submittedName>
</protein>
<gene>
    <name evidence="1" type="ORF">BECKLFY1418C_GA0070996_10596</name>
</gene>
<sequence length="159" mass="18775">MGPGTRTGSLEVFVFPIPSTNRRFTPRLERDRPWRAHPSSPDMLFRHLTRQSRNQNSIAKKALSSRPQGESLCVRSSTRTKRFLAQRKMTIRFFDRFVEDSPREGLKGKPTRYRARYRRPSRVDLTRNRICNSRPVIFCLFPAQLHNWIKFYKAAISSY</sequence>
<evidence type="ECO:0000313" key="1">
    <source>
        <dbReference type="EMBL" id="VFK19518.1"/>
    </source>
</evidence>
<dbReference type="EMBL" id="CAADFN010000059">
    <property type="protein sequence ID" value="VFK19518.1"/>
    <property type="molecule type" value="Genomic_DNA"/>
</dbReference>
<accession>A0A450WR88</accession>
<organism evidence="1">
    <name type="scientific">Candidatus Kentrum sp. LFY</name>
    <dbReference type="NCBI Taxonomy" id="2126342"/>
    <lineage>
        <taxon>Bacteria</taxon>
        <taxon>Pseudomonadati</taxon>
        <taxon>Pseudomonadota</taxon>
        <taxon>Gammaproteobacteria</taxon>
        <taxon>Candidatus Kentrum</taxon>
    </lineage>
</organism>
<reference evidence="1" key="1">
    <citation type="submission" date="2019-02" db="EMBL/GenBank/DDBJ databases">
        <authorList>
            <person name="Gruber-Vodicka R. H."/>
            <person name="Seah K. B. B."/>
        </authorList>
    </citation>
    <scope>NUCLEOTIDE SEQUENCE</scope>
    <source>
        <strain evidence="1">BECK_BY7</strain>
    </source>
</reference>
<name>A0A450WR88_9GAMM</name>
<dbReference type="AlphaFoldDB" id="A0A450WR88"/>
<proteinExistence type="predicted"/>